<organism evidence="2 3">
    <name type="scientific">Prunus dulcis</name>
    <name type="common">Almond</name>
    <name type="synonym">Amygdalus dulcis</name>
    <dbReference type="NCBI Taxonomy" id="3755"/>
    <lineage>
        <taxon>Eukaryota</taxon>
        <taxon>Viridiplantae</taxon>
        <taxon>Streptophyta</taxon>
        <taxon>Embryophyta</taxon>
        <taxon>Tracheophyta</taxon>
        <taxon>Spermatophyta</taxon>
        <taxon>Magnoliopsida</taxon>
        <taxon>eudicotyledons</taxon>
        <taxon>Gunneridae</taxon>
        <taxon>Pentapetalae</taxon>
        <taxon>rosids</taxon>
        <taxon>fabids</taxon>
        <taxon>Rosales</taxon>
        <taxon>Rosaceae</taxon>
        <taxon>Amygdaloideae</taxon>
        <taxon>Amygdaleae</taxon>
        <taxon>Prunus</taxon>
    </lineage>
</organism>
<dbReference type="Proteomes" id="UP001054821">
    <property type="component" value="Chromosome 1"/>
</dbReference>
<dbReference type="InterPro" id="IPR038944">
    <property type="entry name" value="OEP7-like"/>
</dbReference>
<proteinExistence type="predicted"/>
<dbReference type="PANTHER" id="PTHR33982">
    <property type="entry name" value="OUTER ENVELOPE MEMBRANE PROTEIN 7-RELATED"/>
    <property type="match status" value="1"/>
</dbReference>
<protein>
    <submittedName>
        <fullName evidence="2">Uncharacterized protein</fullName>
    </submittedName>
</protein>
<reference evidence="2 3" key="1">
    <citation type="journal article" date="2022" name="G3 (Bethesda)">
        <title>Whole-genome sequence and methylome profiling of the almond [Prunus dulcis (Mill.) D.A. Webb] cultivar 'Nonpareil'.</title>
        <authorList>
            <person name="D'Amico-Willman K.M."/>
            <person name="Ouma W.Z."/>
            <person name="Meulia T."/>
            <person name="Sideli G.M."/>
            <person name="Gradziel T.M."/>
            <person name="Fresnedo-Ramirez J."/>
        </authorList>
    </citation>
    <scope>NUCLEOTIDE SEQUENCE [LARGE SCALE GENOMIC DNA]</scope>
    <source>
        <strain evidence="2">Clone GOH B32 T37-40</strain>
    </source>
</reference>
<dbReference type="AlphaFoldDB" id="A0AAD4ZK70"/>
<comment type="caution">
    <text evidence="2">The sequence shown here is derived from an EMBL/GenBank/DDBJ whole genome shotgun (WGS) entry which is preliminary data.</text>
</comment>
<keyword evidence="3" id="KW-1185">Reference proteome</keyword>
<keyword evidence="1" id="KW-0812">Transmembrane</keyword>
<evidence type="ECO:0000313" key="3">
    <source>
        <dbReference type="Proteomes" id="UP001054821"/>
    </source>
</evidence>
<accession>A0AAD4ZK70</accession>
<name>A0AAD4ZK70_PRUDU</name>
<dbReference type="EMBL" id="JAJFAZ020000001">
    <property type="protein sequence ID" value="KAI5349747.1"/>
    <property type="molecule type" value="Genomic_DNA"/>
</dbReference>
<keyword evidence="1" id="KW-1133">Transmembrane helix</keyword>
<dbReference type="PANTHER" id="PTHR33982:SF4">
    <property type="entry name" value="TRANSMEMBRANE PROTEIN"/>
    <property type="match status" value="1"/>
</dbReference>
<sequence length="105" mass="11972">MRERTKVNAMRSGVVVLGALAFGYLTLQLGFRPFLERAQLAGFLLTRRIAWAIGALKGKDSKQINASCSLSRWRAMVQQWIVFRLEGPQRKHKTPQDDRAREGLM</sequence>
<evidence type="ECO:0000313" key="2">
    <source>
        <dbReference type="EMBL" id="KAI5349747.1"/>
    </source>
</evidence>
<keyword evidence="1" id="KW-0472">Membrane</keyword>
<evidence type="ECO:0000256" key="1">
    <source>
        <dbReference type="SAM" id="Phobius"/>
    </source>
</evidence>
<feature type="transmembrane region" description="Helical" evidence="1">
    <location>
        <begin position="12"/>
        <end position="31"/>
    </location>
</feature>
<gene>
    <name evidence="2" type="ORF">L3X38_002636</name>
</gene>